<dbReference type="GO" id="GO:0007165">
    <property type="term" value="P:signal transduction"/>
    <property type="evidence" value="ECO:0007669"/>
    <property type="project" value="UniProtKB-KW"/>
</dbReference>
<evidence type="ECO:0000256" key="1">
    <source>
        <dbReference type="ARBA" id="ARBA00004236"/>
    </source>
</evidence>
<evidence type="ECO:0000313" key="6">
    <source>
        <dbReference type="Proteomes" id="UP000829196"/>
    </source>
</evidence>
<dbReference type="OrthoDB" id="1934467at2759"/>
<comment type="subcellular location">
    <subcellularLocation>
        <location evidence="1">Cell membrane</location>
    </subcellularLocation>
</comment>
<evidence type="ECO:0000256" key="2">
    <source>
        <dbReference type="ARBA" id="ARBA00022475"/>
    </source>
</evidence>
<reference evidence="5" key="1">
    <citation type="journal article" date="2022" name="Front. Genet.">
        <title>Chromosome-Scale Assembly of the Dendrobium nobile Genome Provides Insights Into the Molecular Mechanism of the Biosynthesis of the Medicinal Active Ingredient of Dendrobium.</title>
        <authorList>
            <person name="Xu Q."/>
            <person name="Niu S.-C."/>
            <person name="Li K.-L."/>
            <person name="Zheng P.-J."/>
            <person name="Zhang X.-J."/>
            <person name="Jia Y."/>
            <person name="Liu Y."/>
            <person name="Niu Y.-X."/>
            <person name="Yu L.-H."/>
            <person name="Chen D.-F."/>
            <person name="Zhang G.-Q."/>
        </authorList>
    </citation>
    <scope>NUCLEOTIDE SEQUENCE</scope>
    <source>
        <tissue evidence="5">Leaf</tissue>
    </source>
</reference>
<name>A0A8T3ANF9_DENNO</name>
<comment type="caution">
    <text evidence="5">The sequence shown here is derived from an EMBL/GenBank/DDBJ whole genome shotgun (WGS) entry which is preliminary data.</text>
</comment>
<protein>
    <submittedName>
        <fullName evidence="5">Uncharacterized protein</fullName>
    </submittedName>
</protein>
<accession>A0A8T3ANF9</accession>
<keyword evidence="6" id="KW-1185">Reference proteome</keyword>
<dbReference type="EMBL" id="JAGYWB010000015">
    <property type="protein sequence ID" value="KAI0497737.1"/>
    <property type="molecule type" value="Genomic_DNA"/>
</dbReference>
<dbReference type="Proteomes" id="UP000829196">
    <property type="component" value="Unassembled WGS sequence"/>
</dbReference>
<evidence type="ECO:0000313" key="5">
    <source>
        <dbReference type="EMBL" id="KAI0497737.1"/>
    </source>
</evidence>
<keyword evidence="2" id="KW-1003">Cell membrane</keyword>
<sequence>MKANGEGRTVALSTAVVASDMNPPGSADARGKHRILAELKHLEQEARFLEIESHADPLLPITHGPANTTWDKWFEGPPDSRHCKCWIL</sequence>
<evidence type="ECO:0000256" key="4">
    <source>
        <dbReference type="ARBA" id="ARBA00023224"/>
    </source>
</evidence>
<keyword evidence="4" id="KW-0807">Transducer</keyword>
<proteinExistence type="predicted"/>
<dbReference type="GO" id="GO:0005886">
    <property type="term" value="C:plasma membrane"/>
    <property type="evidence" value="ECO:0007669"/>
    <property type="project" value="UniProtKB-SubCell"/>
</dbReference>
<organism evidence="5 6">
    <name type="scientific">Dendrobium nobile</name>
    <name type="common">Orchid</name>
    <dbReference type="NCBI Taxonomy" id="94219"/>
    <lineage>
        <taxon>Eukaryota</taxon>
        <taxon>Viridiplantae</taxon>
        <taxon>Streptophyta</taxon>
        <taxon>Embryophyta</taxon>
        <taxon>Tracheophyta</taxon>
        <taxon>Spermatophyta</taxon>
        <taxon>Magnoliopsida</taxon>
        <taxon>Liliopsida</taxon>
        <taxon>Asparagales</taxon>
        <taxon>Orchidaceae</taxon>
        <taxon>Epidendroideae</taxon>
        <taxon>Malaxideae</taxon>
        <taxon>Dendrobiinae</taxon>
        <taxon>Dendrobium</taxon>
    </lineage>
</organism>
<dbReference type="PANTHER" id="PTHR35129">
    <property type="entry name" value="GUANINE NUCLEOTIDE-BINDING PROTEIN SUBUNIT GAMMA 1"/>
    <property type="match status" value="1"/>
</dbReference>
<evidence type="ECO:0000256" key="3">
    <source>
        <dbReference type="ARBA" id="ARBA00023136"/>
    </source>
</evidence>
<keyword evidence="3" id="KW-0472">Membrane</keyword>
<dbReference type="AlphaFoldDB" id="A0A8T3ANF9"/>
<dbReference type="PANTHER" id="PTHR35129:SF1">
    <property type="entry name" value="GUANINE NUCLEOTIDE-BINDING PROTEIN SUBUNIT GAMMA 1"/>
    <property type="match status" value="1"/>
</dbReference>
<dbReference type="InterPro" id="IPR045878">
    <property type="entry name" value="GG1/2"/>
</dbReference>
<gene>
    <name evidence="5" type="ORF">KFK09_020971</name>
</gene>